<dbReference type="EMBL" id="JACIIZ010000019">
    <property type="protein sequence ID" value="MBB6254708.1"/>
    <property type="molecule type" value="Genomic_DNA"/>
</dbReference>
<protein>
    <recommendedName>
        <fullName evidence="3">Flavodoxin-like domain-containing protein</fullName>
    </recommendedName>
</protein>
<keyword evidence="1" id="KW-0285">Flavoprotein</keyword>
<dbReference type="Pfam" id="PF12682">
    <property type="entry name" value="Flavodoxin_4"/>
    <property type="match status" value="1"/>
</dbReference>
<dbReference type="InterPro" id="IPR008254">
    <property type="entry name" value="Flavodoxin/NO_synth"/>
</dbReference>
<dbReference type="RefSeq" id="WP_184807231.1">
    <property type="nucleotide sequence ID" value="NZ_JACIIZ010000019.1"/>
</dbReference>
<gene>
    <name evidence="4" type="ORF">FHS74_005298</name>
</gene>
<evidence type="ECO:0000256" key="2">
    <source>
        <dbReference type="ARBA" id="ARBA00022643"/>
    </source>
</evidence>
<evidence type="ECO:0000313" key="4">
    <source>
        <dbReference type="EMBL" id="MBB6254708.1"/>
    </source>
</evidence>
<dbReference type="AlphaFoldDB" id="A0A7X0B303"/>
<reference evidence="4 5" key="1">
    <citation type="submission" date="2020-08" db="EMBL/GenBank/DDBJ databases">
        <title>Genomic Encyclopedia of Type Strains, Phase IV (KMG-IV): sequencing the most valuable type-strain genomes for metagenomic binning, comparative biology and taxonomic classification.</title>
        <authorList>
            <person name="Goeker M."/>
        </authorList>
    </citation>
    <scope>NUCLEOTIDE SEQUENCE [LARGE SCALE GENOMIC DNA]</scope>
    <source>
        <strain evidence="4 5">DSM 22198</strain>
    </source>
</reference>
<dbReference type="Proteomes" id="UP000539175">
    <property type="component" value="Unassembled WGS sequence"/>
</dbReference>
<evidence type="ECO:0000256" key="1">
    <source>
        <dbReference type="ARBA" id="ARBA00022630"/>
    </source>
</evidence>
<proteinExistence type="predicted"/>
<comment type="caution">
    <text evidence="4">The sequence shown here is derived from an EMBL/GenBank/DDBJ whole genome shotgun (WGS) entry which is preliminary data.</text>
</comment>
<evidence type="ECO:0000259" key="3">
    <source>
        <dbReference type="Pfam" id="PF12682"/>
    </source>
</evidence>
<evidence type="ECO:0000313" key="5">
    <source>
        <dbReference type="Proteomes" id="UP000539175"/>
    </source>
</evidence>
<keyword evidence="2" id="KW-0288">FMN</keyword>
<dbReference type="GO" id="GO:0010181">
    <property type="term" value="F:FMN binding"/>
    <property type="evidence" value="ECO:0007669"/>
    <property type="project" value="InterPro"/>
</dbReference>
<dbReference type="Gene3D" id="3.40.50.360">
    <property type="match status" value="1"/>
</dbReference>
<sequence length="174" mass="19014">MAVLIAYYSLTGTTRTVALELARHLDADAEEIRCDRYAVTFRGWWRAAADSWRGRFPGIAPAVHDVRDYDLVVLAGPIWAWHPCPPLRAYVRRERDALPNTALLLTHGGSAGQPSLDALQTQLGRPPRARLTITAAEMKSGVYAEAVAHFAQTIGRAAHPDADRPRAVHAGALS</sequence>
<keyword evidence="5" id="KW-1185">Reference proteome</keyword>
<feature type="domain" description="Flavodoxin-like" evidence="3">
    <location>
        <begin position="3"/>
        <end position="86"/>
    </location>
</feature>
<dbReference type="SUPFAM" id="SSF52218">
    <property type="entry name" value="Flavoproteins"/>
    <property type="match status" value="1"/>
</dbReference>
<dbReference type="InterPro" id="IPR029039">
    <property type="entry name" value="Flavoprotein-like_sf"/>
</dbReference>
<accession>A0A7X0B303</accession>
<organism evidence="4 5">
    <name type="scientific">Nitrospirillum iridis</name>
    <dbReference type="NCBI Taxonomy" id="765888"/>
    <lineage>
        <taxon>Bacteria</taxon>
        <taxon>Pseudomonadati</taxon>
        <taxon>Pseudomonadota</taxon>
        <taxon>Alphaproteobacteria</taxon>
        <taxon>Rhodospirillales</taxon>
        <taxon>Azospirillaceae</taxon>
        <taxon>Nitrospirillum</taxon>
    </lineage>
</organism>
<name>A0A7X0B303_9PROT</name>